<evidence type="ECO:0000259" key="10">
    <source>
        <dbReference type="PROSITE" id="PS51195"/>
    </source>
</evidence>
<gene>
    <name evidence="11" type="ORF">CR162_07035</name>
</gene>
<dbReference type="InterPro" id="IPR014014">
    <property type="entry name" value="RNA_helicase_DEAD_Q_motif"/>
</dbReference>
<dbReference type="OrthoDB" id="9805696at2"/>
<name>A0A2C7AB18_9PROT</name>
<feature type="domain" description="DEAD-box RNA helicase Q" evidence="10">
    <location>
        <begin position="2"/>
        <end position="30"/>
    </location>
</feature>
<dbReference type="SMART" id="SM00490">
    <property type="entry name" value="HELICc"/>
    <property type="match status" value="1"/>
</dbReference>
<keyword evidence="4" id="KW-0067">ATP-binding</keyword>
<keyword evidence="3 11" id="KW-0347">Helicase</keyword>
<dbReference type="Proteomes" id="UP000223527">
    <property type="component" value="Unassembled WGS sequence"/>
</dbReference>
<evidence type="ECO:0000259" key="8">
    <source>
        <dbReference type="PROSITE" id="PS51192"/>
    </source>
</evidence>
<feature type="domain" description="Helicase ATP-binding" evidence="8">
    <location>
        <begin position="33"/>
        <end position="208"/>
    </location>
</feature>
<feature type="compositionally biased region" description="Low complexity" evidence="7">
    <location>
        <begin position="377"/>
        <end position="388"/>
    </location>
</feature>
<keyword evidence="1" id="KW-0547">Nucleotide-binding</keyword>
<dbReference type="PROSITE" id="PS51195">
    <property type="entry name" value="Q_MOTIF"/>
    <property type="match status" value="1"/>
</dbReference>
<proteinExistence type="inferred from homology"/>
<feature type="domain" description="Helicase C-terminal" evidence="9">
    <location>
        <begin position="219"/>
        <end position="382"/>
    </location>
</feature>
<dbReference type="GO" id="GO:0003724">
    <property type="term" value="F:RNA helicase activity"/>
    <property type="evidence" value="ECO:0007669"/>
    <property type="project" value="InterPro"/>
</dbReference>
<feature type="compositionally biased region" description="Basic and acidic residues" evidence="7">
    <location>
        <begin position="435"/>
        <end position="451"/>
    </location>
</feature>
<dbReference type="GO" id="GO:0003676">
    <property type="term" value="F:nucleic acid binding"/>
    <property type="evidence" value="ECO:0007669"/>
    <property type="project" value="InterPro"/>
</dbReference>
<dbReference type="EMBL" id="PDNU01000008">
    <property type="protein sequence ID" value="PHK95600.1"/>
    <property type="molecule type" value="Genomic_DNA"/>
</dbReference>
<dbReference type="PROSITE" id="PS51192">
    <property type="entry name" value="HELICASE_ATP_BIND_1"/>
    <property type="match status" value="1"/>
</dbReference>
<dbReference type="CDD" id="cd00268">
    <property type="entry name" value="DEADc"/>
    <property type="match status" value="1"/>
</dbReference>
<dbReference type="Pfam" id="PF00271">
    <property type="entry name" value="Helicase_C"/>
    <property type="match status" value="1"/>
</dbReference>
<comment type="caution">
    <text evidence="11">The sequence shown here is derived from an EMBL/GenBank/DDBJ whole genome shotgun (WGS) entry which is preliminary data.</text>
</comment>
<dbReference type="InterPro" id="IPR050079">
    <property type="entry name" value="DEAD_box_RNA_helicase"/>
</dbReference>
<feature type="compositionally biased region" description="Low complexity" evidence="7">
    <location>
        <begin position="397"/>
        <end position="421"/>
    </location>
</feature>
<accession>A0A2C7AB18</accession>
<feature type="region of interest" description="Disordered" evidence="7">
    <location>
        <begin position="372"/>
        <end position="451"/>
    </location>
</feature>
<protein>
    <submittedName>
        <fullName evidence="11">RNA helicase</fullName>
    </submittedName>
</protein>
<dbReference type="Pfam" id="PF00270">
    <property type="entry name" value="DEAD"/>
    <property type="match status" value="1"/>
</dbReference>
<sequence>MTDFTSLGLAEPLLRALAQEGYATPTPIQAQAIPLVLSGRDLLGIAQTGTGKTAAFALPLLHHLADRKAPAPRGGCRALILSPTRELASQIHDNIRAYGRFLGLSSTVIFGGVGARPQVQALSRGVDVLVATPGRLLDHVQTGAARLQGVEILVLDEADQMLDRGFWPAIRKLTGLMSKNRQTLFFSATMPTEIARIADELLKDPAKVSVTPVASTAERVEQRLIHIDASQKRVLLAELLRDSAIGRALVFARTKHGADRVAKHLVAEGINAHAIHGDRSQGQRERALAEFRNGRAPILVATDIASRGIDVDGVTHVFQFDLPDTPEAYVHRIGRTARAGASGEAIAFCAPDEVVKLKAVEKLIAMKIPAEDRRSPAARAEAEAAQPKKQPPRGRGPRPQGAGASARPQGAGPSARPQGPARRGGRGMPPAAAGARKDRNWRDGDFRDSSR</sequence>
<dbReference type="GO" id="GO:0005524">
    <property type="term" value="F:ATP binding"/>
    <property type="evidence" value="ECO:0007669"/>
    <property type="project" value="UniProtKB-KW"/>
</dbReference>
<keyword evidence="12" id="KW-1185">Reference proteome</keyword>
<dbReference type="RefSeq" id="WP_099094831.1">
    <property type="nucleotide sequence ID" value="NZ_PDNU01000008.1"/>
</dbReference>
<dbReference type="InterPro" id="IPR044742">
    <property type="entry name" value="DEAD/DEAH_RhlB"/>
</dbReference>
<dbReference type="AlphaFoldDB" id="A0A2C7AB18"/>
<feature type="short sequence motif" description="Q motif" evidence="6">
    <location>
        <begin position="2"/>
        <end position="30"/>
    </location>
</feature>
<evidence type="ECO:0000256" key="1">
    <source>
        <dbReference type="ARBA" id="ARBA00022741"/>
    </source>
</evidence>
<dbReference type="PANTHER" id="PTHR47959">
    <property type="entry name" value="ATP-DEPENDENT RNA HELICASE RHLE-RELATED"/>
    <property type="match status" value="1"/>
</dbReference>
<dbReference type="SUPFAM" id="SSF52540">
    <property type="entry name" value="P-loop containing nucleoside triphosphate hydrolases"/>
    <property type="match status" value="2"/>
</dbReference>
<evidence type="ECO:0000313" key="11">
    <source>
        <dbReference type="EMBL" id="PHK95600.1"/>
    </source>
</evidence>
<evidence type="ECO:0000256" key="2">
    <source>
        <dbReference type="ARBA" id="ARBA00022801"/>
    </source>
</evidence>
<dbReference type="CDD" id="cd18787">
    <property type="entry name" value="SF2_C_DEAD"/>
    <property type="match status" value="1"/>
</dbReference>
<dbReference type="InterPro" id="IPR014001">
    <property type="entry name" value="Helicase_ATP-bd"/>
</dbReference>
<dbReference type="GO" id="GO:0016787">
    <property type="term" value="F:hydrolase activity"/>
    <property type="evidence" value="ECO:0007669"/>
    <property type="project" value="UniProtKB-KW"/>
</dbReference>
<evidence type="ECO:0000256" key="5">
    <source>
        <dbReference type="ARBA" id="ARBA00038437"/>
    </source>
</evidence>
<keyword evidence="2" id="KW-0378">Hydrolase</keyword>
<dbReference type="SMART" id="SM00487">
    <property type="entry name" value="DEXDc"/>
    <property type="match status" value="1"/>
</dbReference>
<reference evidence="11 12" key="1">
    <citation type="submission" date="2017-10" db="EMBL/GenBank/DDBJ databases">
        <authorList>
            <person name="Banno H."/>
            <person name="Chua N.-H."/>
        </authorList>
    </citation>
    <scope>NUCLEOTIDE SEQUENCE [LARGE SCALE GENOMIC DNA]</scope>
    <source>
        <strain evidence="11 12">YW11</strain>
    </source>
</reference>
<organism evidence="11 12">
    <name type="scientific">Teichococcus rhizosphaerae</name>
    <dbReference type="NCBI Taxonomy" id="1335062"/>
    <lineage>
        <taxon>Bacteria</taxon>
        <taxon>Pseudomonadati</taxon>
        <taxon>Pseudomonadota</taxon>
        <taxon>Alphaproteobacteria</taxon>
        <taxon>Acetobacterales</taxon>
        <taxon>Roseomonadaceae</taxon>
        <taxon>Roseomonas</taxon>
    </lineage>
</organism>
<dbReference type="GO" id="GO:0005829">
    <property type="term" value="C:cytosol"/>
    <property type="evidence" value="ECO:0007669"/>
    <property type="project" value="TreeGrafter"/>
</dbReference>
<evidence type="ECO:0000259" key="9">
    <source>
        <dbReference type="PROSITE" id="PS51194"/>
    </source>
</evidence>
<comment type="similarity">
    <text evidence="5">Belongs to the DEAD box helicase family.</text>
</comment>
<evidence type="ECO:0000313" key="12">
    <source>
        <dbReference type="Proteomes" id="UP000223527"/>
    </source>
</evidence>
<evidence type="ECO:0000256" key="6">
    <source>
        <dbReference type="PROSITE-ProRule" id="PRU00552"/>
    </source>
</evidence>
<dbReference type="InterPro" id="IPR027417">
    <property type="entry name" value="P-loop_NTPase"/>
</dbReference>
<evidence type="ECO:0000256" key="3">
    <source>
        <dbReference type="ARBA" id="ARBA00022806"/>
    </source>
</evidence>
<evidence type="ECO:0000256" key="4">
    <source>
        <dbReference type="ARBA" id="ARBA00022840"/>
    </source>
</evidence>
<dbReference type="Gene3D" id="3.40.50.300">
    <property type="entry name" value="P-loop containing nucleotide triphosphate hydrolases"/>
    <property type="match status" value="2"/>
</dbReference>
<dbReference type="InterPro" id="IPR001650">
    <property type="entry name" value="Helicase_C-like"/>
</dbReference>
<dbReference type="PROSITE" id="PS51194">
    <property type="entry name" value="HELICASE_CTER"/>
    <property type="match status" value="1"/>
</dbReference>
<dbReference type="InterPro" id="IPR011545">
    <property type="entry name" value="DEAD/DEAH_box_helicase_dom"/>
</dbReference>
<dbReference type="PANTHER" id="PTHR47959:SF13">
    <property type="entry name" value="ATP-DEPENDENT RNA HELICASE RHLE"/>
    <property type="match status" value="1"/>
</dbReference>
<evidence type="ECO:0000256" key="7">
    <source>
        <dbReference type="SAM" id="MobiDB-lite"/>
    </source>
</evidence>